<dbReference type="RefSeq" id="WP_059518956.1">
    <property type="nucleotide sequence ID" value="NZ_LOWA01000038.1"/>
</dbReference>
<reference evidence="2 3" key="1">
    <citation type="submission" date="2015-11" db="EMBL/GenBank/DDBJ databases">
        <title>Expanding the genomic diversity of Burkholderia species for the development of highly accurate diagnostics.</title>
        <authorList>
            <person name="Sahl J."/>
            <person name="Keim P."/>
            <person name="Wagner D."/>
        </authorList>
    </citation>
    <scope>NUCLEOTIDE SEQUENCE [LARGE SCALE GENOMIC DNA]</scope>
    <source>
        <strain evidence="2 3">TSV85</strain>
    </source>
</reference>
<dbReference type="GO" id="GO:0006310">
    <property type="term" value="P:DNA recombination"/>
    <property type="evidence" value="ECO:0007669"/>
    <property type="project" value="UniProtKB-KW"/>
</dbReference>
<dbReference type="AlphaFoldDB" id="A0A103DZH5"/>
<keyword evidence="3" id="KW-1185">Reference proteome</keyword>
<organism evidence="2 3">
    <name type="scientific">Burkholderia singularis</name>
    <dbReference type="NCBI Taxonomy" id="1503053"/>
    <lineage>
        <taxon>Bacteria</taxon>
        <taxon>Pseudomonadati</taxon>
        <taxon>Pseudomonadota</taxon>
        <taxon>Betaproteobacteria</taxon>
        <taxon>Burkholderiales</taxon>
        <taxon>Burkholderiaceae</taxon>
        <taxon>Burkholderia</taxon>
        <taxon>pseudomallei group</taxon>
    </lineage>
</organism>
<evidence type="ECO:0008006" key="4">
    <source>
        <dbReference type="Google" id="ProtNLM"/>
    </source>
</evidence>
<evidence type="ECO:0000256" key="1">
    <source>
        <dbReference type="ARBA" id="ARBA00023172"/>
    </source>
</evidence>
<dbReference type="Gene3D" id="1.10.443.10">
    <property type="entry name" value="Intergrase catalytic core"/>
    <property type="match status" value="1"/>
</dbReference>
<dbReference type="InterPro" id="IPR011010">
    <property type="entry name" value="DNA_brk_join_enz"/>
</dbReference>
<name>A0A103DZH5_9BURK</name>
<keyword evidence="1" id="KW-0233">DNA recombination</keyword>
<sequence length="102" mass="11661">MTGLIERLLAWRSSKVDISPYLLRDEEGYPFTRGKLRSGFDKARELVGIDKAKFPFRDLRVRGVTHRTIDEGWKAGQHLAGHSGLGMRMRYVCGARAVKRSR</sequence>
<proteinExistence type="predicted"/>
<dbReference type="Proteomes" id="UP000062788">
    <property type="component" value="Unassembled WGS sequence"/>
</dbReference>
<dbReference type="InterPro" id="IPR013762">
    <property type="entry name" value="Integrase-like_cat_sf"/>
</dbReference>
<dbReference type="SUPFAM" id="SSF56349">
    <property type="entry name" value="DNA breaking-rejoining enzymes"/>
    <property type="match status" value="1"/>
</dbReference>
<comment type="caution">
    <text evidence="2">The sequence shown here is derived from an EMBL/GenBank/DDBJ whole genome shotgun (WGS) entry which is preliminary data.</text>
</comment>
<accession>A0A103DZH5</accession>
<dbReference type="GO" id="GO:0003677">
    <property type="term" value="F:DNA binding"/>
    <property type="evidence" value="ECO:0007669"/>
    <property type="project" value="InterPro"/>
</dbReference>
<evidence type="ECO:0000313" key="2">
    <source>
        <dbReference type="EMBL" id="KVE25616.1"/>
    </source>
</evidence>
<evidence type="ECO:0000313" key="3">
    <source>
        <dbReference type="Proteomes" id="UP000062788"/>
    </source>
</evidence>
<protein>
    <recommendedName>
        <fullName evidence="4">Integrase</fullName>
    </recommendedName>
</protein>
<dbReference type="EMBL" id="LOWA01000038">
    <property type="protein sequence ID" value="KVE25616.1"/>
    <property type="molecule type" value="Genomic_DNA"/>
</dbReference>
<dbReference type="GO" id="GO:0015074">
    <property type="term" value="P:DNA integration"/>
    <property type="evidence" value="ECO:0007669"/>
    <property type="project" value="InterPro"/>
</dbReference>
<gene>
    <name evidence="2" type="ORF">WS67_18160</name>
</gene>